<dbReference type="InterPro" id="IPR036390">
    <property type="entry name" value="WH_DNA-bd_sf"/>
</dbReference>
<dbReference type="EMBL" id="CP054550">
    <property type="protein sequence ID" value="QKQ28790.1"/>
    <property type="molecule type" value="Genomic_DNA"/>
</dbReference>
<dbReference type="Pfam" id="PF01638">
    <property type="entry name" value="HxlR"/>
    <property type="match status" value="1"/>
</dbReference>
<dbReference type="InterPro" id="IPR002577">
    <property type="entry name" value="HTH_HxlR"/>
</dbReference>
<dbReference type="PROSITE" id="PS51118">
    <property type="entry name" value="HTH_HXLR"/>
    <property type="match status" value="1"/>
</dbReference>
<reference evidence="2 3" key="1">
    <citation type="submission" date="2019-09" db="EMBL/GenBank/DDBJ databases">
        <title>FDA dAtabase for Regulatory Grade micrObial Sequences (FDA-ARGOS): Supporting development and validation of Infectious Disease Dx tests.</title>
        <authorList>
            <person name="Sciortino C."/>
            <person name="Tallon L."/>
            <person name="Sadzewicz L."/>
            <person name="Vavikolanu K."/>
            <person name="Mehta A."/>
            <person name="Aluvathingal J."/>
            <person name="Nadendla S."/>
            <person name="Nandy P."/>
            <person name="Geyer C."/>
            <person name="Yan Y."/>
            <person name="Sichtig H."/>
        </authorList>
    </citation>
    <scope>NUCLEOTIDE SEQUENCE [LARGE SCALE GENOMIC DNA]</scope>
    <source>
        <strain evidence="2 3">FDAARGOS_661</strain>
    </source>
</reference>
<dbReference type="Proteomes" id="UP000509636">
    <property type="component" value="Chromosome"/>
</dbReference>
<evidence type="ECO:0000313" key="2">
    <source>
        <dbReference type="EMBL" id="QKQ28790.1"/>
    </source>
</evidence>
<dbReference type="AlphaFoldDB" id="A0A6N0I2G5"/>
<dbReference type="SUPFAM" id="SSF46785">
    <property type="entry name" value="Winged helix' DNA-binding domain"/>
    <property type="match status" value="1"/>
</dbReference>
<protein>
    <submittedName>
        <fullName evidence="2">Winged helix-turn-helix transcriptional regulator</fullName>
    </submittedName>
</protein>
<name>A0A6N0I2G5_STAHO</name>
<evidence type="ECO:0000313" key="3">
    <source>
        <dbReference type="Proteomes" id="UP000509636"/>
    </source>
</evidence>
<accession>A0A6N0I2G5</accession>
<feature type="domain" description="HTH hxlR-type" evidence="1">
    <location>
        <begin position="1"/>
        <end position="66"/>
    </location>
</feature>
<sequence length="67" mass="8170">MDEFIFIIFIQLFSYHRFFQYRNIERIVYPVVPPKVEYKLTNIGKTLDKVVYAICDWGDEFLEEISK</sequence>
<gene>
    <name evidence="2" type="ORF">FOB69_04480</name>
</gene>
<dbReference type="Gene3D" id="1.10.10.10">
    <property type="entry name" value="Winged helix-like DNA-binding domain superfamily/Winged helix DNA-binding domain"/>
    <property type="match status" value="1"/>
</dbReference>
<proteinExistence type="predicted"/>
<organism evidence="2 3">
    <name type="scientific">Staphylococcus hominis</name>
    <dbReference type="NCBI Taxonomy" id="1290"/>
    <lineage>
        <taxon>Bacteria</taxon>
        <taxon>Bacillati</taxon>
        <taxon>Bacillota</taxon>
        <taxon>Bacilli</taxon>
        <taxon>Bacillales</taxon>
        <taxon>Staphylococcaceae</taxon>
        <taxon>Staphylococcus</taxon>
    </lineage>
</organism>
<evidence type="ECO:0000259" key="1">
    <source>
        <dbReference type="PROSITE" id="PS51118"/>
    </source>
</evidence>
<dbReference type="InterPro" id="IPR036388">
    <property type="entry name" value="WH-like_DNA-bd_sf"/>
</dbReference>